<dbReference type="PRINTS" id="PR00069">
    <property type="entry name" value="ALDKETRDTASE"/>
</dbReference>
<evidence type="ECO:0000313" key="2">
    <source>
        <dbReference type="EMBL" id="SMF95376.1"/>
    </source>
</evidence>
<dbReference type="GO" id="GO:0016491">
    <property type="term" value="F:oxidoreductase activity"/>
    <property type="evidence" value="ECO:0007669"/>
    <property type="project" value="InterPro"/>
</dbReference>
<sequence length="281" mass="31630">MTTTPDAPAVSSMPGILYGTAWKKERTAELVELAIRQGFRGIDTACQPKHYHEPGVGEGLAACLGAGLRRDDFYLQTKFTPLDGQDPARVPYDPKAPLAEQVRQSFAVSLENLRTDYLDGLVLHSPLRQERETLEVWRSMEDLHDSGAVKRLGISNCYQPQLLENLHRAARIKPAVVQNRFYAETGYDREIREFCRQHGMVYQSFWTLTANPKLLEHATVKQLAAQYRRTPAQILFRYLTQIGIVPLTGTGSAEHMREDLGIFGFELGEKQCGAVGRLIRS</sequence>
<dbReference type="RefSeq" id="WP_085213550.1">
    <property type="nucleotide sequence ID" value="NZ_FXAM01000001.1"/>
</dbReference>
<evidence type="ECO:0000259" key="1">
    <source>
        <dbReference type="Pfam" id="PF00248"/>
    </source>
</evidence>
<dbReference type="Gene3D" id="3.20.20.100">
    <property type="entry name" value="NADP-dependent oxidoreductase domain"/>
    <property type="match status" value="1"/>
</dbReference>
<dbReference type="CDD" id="cd19071">
    <property type="entry name" value="AKR_AKR1-5-like"/>
    <property type="match status" value="1"/>
</dbReference>
<keyword evidence="3" id="KW-1185">Reference proteome</keyword>
<organism evidence="2 3">
    <name type="scientific">Methylomagnum ishizawai</name>
    <dbReference type="NCBI Taxonomy" id="1760988"/>
    <lineage>
        <taxon>Bacteria</taxon>
        <taxon>Pseudomonadati</taxon>
        <taxon>Pseudomonadota</taxon>
        <taxon>Gammaproteobacteria</taxon>
        <taxon>Methylococcales</taxon>
        <taxon>Methylococcaceae</taxon>
        <taxon>Methylomagnum</taxon>
    </lineage>
</organism>
<dbReference type="InterPro" id="IPR036812">
    <property type="entry name" value="NAD(P)_OxRdtase_dom_sf"/>
</dbReference>
<protein>
    <submittedName>
        <fullName evidence="2">Aldo/keto reductase</fullName>
    </submittedName>
</protein>
<dbReference type="OrthoDB" id="9804790at2"/>
<dbReference type="STRING" id="1760988.SAMN02949497_2739"/>
<feature type="domain" description="NADP-dependent oxidoreductase" evidence="1">
    <location>
        <begin position="21"/>
        <end position="275"/>
    </location>
</feature>
<name>A0A1Y6CYK1_9GAMM</name>
<dbReference type="InterPro" id="IPR020471">
    <property type="entry name" value="AKR"/>
</dbReference>
<dbReference type="EMBL" id="FXAM01000001">
    <property type="protein sequence ID" value="SMF95376.1"/>
    <property type="molecule type" value="Genomic_DNA"/>
</dbReference>
<dbReference type="PANTHER" id="PTHR43827:SF8">
    <property type="entry name" value="ALDO_KETO REDUCTASE FAMILY PROTEIN"/>
    <property type="match status" value="1"/>
</dbReference>
<dbReference type="PANTHER" id="PTHR43827">
    <property type="entry name" value="2,5-DIKETO-D-GLUCONIC ACID REDUCTASE"/>
    <property type="match status" value="1"/>
</dbReference>
<gene>
    <name evidence="2" type="ORF">SAMN02949497_2739</name>
</gene>
<dbReference type="Pfam" id="PF00248">
    <property type="entry name" value="Aldo_ket_red"/>
    <property type="match status" value="1"/>
</dbReference>
<reference evidence="2 3" key="1">
    <citation type="submission" date="2016-12" db="EMBL/GenBank/DDBJ databases">
        <authorList>
            <person name="Song W.-J."/>
            <person name="Kurnit D.M."/>
        </authorList>
    </citation>
    <scope>NUCLEOTIDE SEQUENCE [LARGE SCALE GENOMIC DNA]</scope>
    <source>
        <strain evidence="2 3">175</strain>
    </source>
</reference>
<accession>A0A1Y6CYK1</accession>
<dbReference type="InterPro" id="IPR023210">
    <property type="entry name" value="NADP_OxRdtase_dom"/>
</dbReference>
<dbReference type="SUPFAM" id="SSF51430">
    <property type="entry name" value="NAD(P)-linked oxidoreductase"/>
    <property type="match status" value="1"/>
</dbReference>
<evidence type="ECO:0000313" key="3">
    <source>
        <dbReference type="Proteomes" id="UP000192923"/>
    </source>
</evidence>
<proteinExistence type="predicted"/>
<dbReference type="AlphaFoldDB" id="A0A1Y6CYK1"/>
<dbReference type="Proteomes" id="UP000192923">
    <property type="component" value="Unassembled WGS sequence"/>
</dbReference>